<dbReference type="InterPro" id="IPR029261">
    <property type="entry name" value="Transposase_Znf"/>
</dbReference>
<dbReference type="Pfam" id="PF13542">
    <property type="entry name" value="HTH_Tnp_ISL3"/>
    <property type="match status" value="1"/>
</dbReference>
<name>A0A840UIB8_9FIRM</name>
<dbReference type="RefSeq" id="WP_183859174.1">
    <property type="nucleotide sequence ID" value="NZ_JACHFH010000003.1"/>
</dbReference>
<dbReference type="Proteomes" id="UP000559117">
    <property type="component" value="Unassembled WGS sequence"/>
</dbReference>
<evidence type="ECO:0000259" key="2">
    <source>
        <dbReference type="Pfam" id="PF13542"/>
    </source>
</evidence>
<dbReference type="InterPro" id="IPR032877">
    <property type="entry name" value="Transposase_HTH"/>
</dbReference>
<feature type="domain" description="Transposase IS204/IS1001/IS1096/IS1165 helix-turn-helix" evidence="2">
    <location>
        <begin position="97"/>
        <end position="145"/>
    </location>
</feature>
<proteinExistence type="predicted"/>
<dbReference type="InterPro" id="IPR002560">
    <property type="entry name" value="Transposase_DDE"/>
</dbReference>
<dbReference type="InterPro" id="IPR047951">
    <property type="entry name" value="Transpos_ISL3"/>
</dbReference>
<reference evidence="4 5" key="1">
    <citation type="submission" date="2020-08" db="EMBL/GenBank/DDBJ databases">
        <title>Genomic Encyclopedia of Type Strains, Phase IV (KMG-IV): sequencing the most valuable type-strain genomes for metagenomic binning, comparative biology and taxonomic classification.</title>
        <authorList>
            <person name="Goeker M."/>
        </authorList>
    </citation>
    <scope>NUCLEOTIDE SEQUENCE [LARGE SCALE GENOMIC DNA]</scope>
    <source>
        <strain evidence="4 5">DSM 24661</strain>
    </source>
</reference>
<evidence type="ECO:0000313" key="4">
    <source>
        <dbReference type="EMBL" id="MBB5335307.1"/>
    </source>
</evidence>
<dbReference type="Pfam" id="PF14690">
    <property type="entry name" value="Zn_ribbon_ISL3"/>
    <property type="match status" value="1"/>
</dbReference>
<sequence>MVSTSTLCKNLLNVKNIMIEDVKLWTDKDAVRHLTINVKPYKKDQNRCPICGAKCPGYDTGRISRSWRALDFGGVIVQIVADTSRIECPHHGVHVASVPWAYPGSRFTKEFETSTAWLATQLNKSAVAKYMRISWDTVGKIISRVREDIEPNLKSRLDGLKEIGIDETSYRKGHKYITVVVNHATNTVVWAHKGHGKAILTLFMEELTKEQRESIRVVTGDGAKWITSCVEKYLPNCIRCVDAFHVVEWAMKALDNVRRQSWHEAKSVAESYGKRRKGHPKAADEEYAAASAARQRSQDIKGSAYALGKAPENLTTTQEAKLEMIQLSDNRLYRAYKLKEMLRLLLKMTNVDTAEGELTRWVKWARHCRIPEFVELQRKIMRHKDHILNTIQLQVSNARIESTNNKIKLIIRRSFGFRNESVIHSV</sequence>
<keyword evidence="5" id="KW-1185">Reference proteome</keyword>
<dbReference type="NCBIfam" id="NF033550">
    <property type="entry name" value="transpos_ISL3"/>
    <property type="match status" value="1"/>
</dbReference>
<feature type="domain" description="Transposase IS204/IS1001/IS1096/IS1165 DDE" evidence="1">
    <location>
        <begin position="163"/>
        <end position="419"/>
    </location>
</feature>
<protein>
    <submittedName>
        <fullName evidence="4">Transposase</fullName>
    </submittedName>
</protein>
<feature type="domain" description="Transposase IS204/IS1001/IS1096/IS1165 zinc-finger" evidence="3">
    <location>
        <begin position="45"/>
        <end position="91"/>
    </location>
</feature>
<evidence type="ECO:0000259" key="1">
    <source>
        <dbReference type="Pfam" id="PF01610"/>
    </source>
</evidence>
<evidence type="ECO:0000259" key="3">
    <source>
        <dbReference type="Pfam" id="PF14690"/>
    </source>
</evidence>
<comment type="caution">
    <text evidence="4">The sequence shown here is derived from an EMBL/GenBank/DDBJ whole genome shotgun (WGS) entry which is preliminary data.</text>
</comment>
<dbReference type="AlphaFoldDB" id="A0A840UIB8"/>
<dbReference type="EMBL" id="JACHFH010000003">
    <property type="protein sequence ID" value="MBB5335307.1"/>
    <property type="molecule type" value="Genomic_DNA"/>
</dbReference>
<dbReference type="PANTHER" id="PTHR33498:SF1">
    <property type="entry name" value="TRANSPOSASE FOR INSERTION SEQUENCE ELEMENT IS1557"/>
    <property type="match status" value="1"/>
</dbReference>
<evidence type="ECO:0000313" key="5">
    <source>
        <dbReference type="Proteomes" id="UP000559117"/>
    </source>
</evidence>
<organism evidence="4 5">
    <name type="scientific">Pectinatus brassicae</name>
    <dbReference type="NCBI Taxonomy" id="862415"/>
    <lineage>
        <taxon>Bacteria</taxon>
        <taxon>Bacillati</taxon>
        <taxon>Bacillota</taxon>
        <taxon>Negativicutes</taxon>
        <taxon>Selenomonadales</taxon>
        <taxon>Selenomonadaceae</taxon>
        <taxon>Pectinatus</taxon>
    </lineage>
</organism>
<dbReference type="PANTHER" id="PTHR33498">
    <property type="entry name" value="TRANSPOSASE FOR INSERTION SEQUENCE ELEMENT IS1557"/>
    <property type="match status" value="1"/>
</dbReference>
<accession>A0A840UIB8</accession>
<dbReference type="Pfam" id="PF01610">
    <property type="entry name" value="DDE_Tnp_ISL3"/>
    <property type="match status" value="1"/>
</dbReference>
<gene>
    <name evidence="4" type="ORF">HNR32_000427</name>
</gene>